<proteinExistence type="predicted"/>
<accession>A0AAE1E656</accession>
<feature type="transmembrane region" description="Helical" evidence="1">
    <location>
        <begin position="51"/>
        <end position="73"/>
    </location>
</feature>
<sequence length="255" mass="27918">MSCTGLAVSDLLCVGASMMCGITTMGVFRGTASQAAISHLNNLVGGLPQVVLSRVTSLITAWISTVRCLSVAYPTKVRFIITRTVTSVALGIIFSLVTVCTTFLIVKLEQNAKWKSRNAQVVTESSSSTVVPSINKKKMDLPEREKLLADLLSLYRSSPGRFAQLIQILSRQPCSAYTDRLQADLLSLYRSSPGRLAQLIQIVSRQPCSAYTDRLQADLLSLYRSSPGRLAHLIQILSRQTCSAYTDRLQADLRT</sequence>
<keyword evidence="1" id="KW-0812">Transmembrane</keyword>
<dbReference type="AlphaFoldDB" id="A0AAE1E656"/>
<keyword evidence="3" id="KW-1185">Reference proteome</keyword>
<dbReference type="Proteomes" id="UP001283361">
    <property type="component" value="Unassembled WGS sequence"/>
</dbReference>
<keyword evidence="1" id="KW-0472">Membrane</keyword>
<dbReference type="SUPFAM" id="SSF81321">
    <property type="entry name" value="Family A G protein-coupled receptor-like"/>
    <property type="match status" value="1"/>
</dbReference>
<keyword evidence="1" id="KW-1133">Transmembrane helix</keyword>
<dbReference type="EMBL" id="JAWDGP010001020">
    <property type="protein sequence ID" value="KAK3795676.1"/>
    <property type="molecule type" value="Genomic_DNA"/>
</dbReference>
<name>A0AAE1E656_9GAST</name>
<evidence type="ECO:0000313" key="2">
    <source>
        <dbReference type="EMBL" id="KAK3795676.1"/>
    </source>
</evidence>
<dbReference type="Gene3D" id="1.20.1070.10">
    <property type="entry name" value="Rhodopsin 7-helix transmembrane proteins"/>
    <property type="match status" value="1"/>
</dbReference>
<protein>
    <submittedName>
        <fullName evidence="2">Uncharacterized protein</fullName>
    </submittedName>
</protein>
<gene>
    <name evidence="2" type="ORF">RRG08_055193</name>
</gene>
<evidence type="ECO:0000256" key="1">
    <source>
        <dbReference type="SAM" id="Phobius"/>
    </source>
</evidence>
<reference evidence="2" key="1">
    <citation type="journal article" date="2023" name="G3 (Bethesda)">
        <title>A reference genome for the long-term kleptoplast-retaining sea slug Elysia crispata morphotype clarki.</title>
        <authorList>
            <person name="Eastman K.E."/>
            <person name="Pendleton A.L."/>
            <person name="Shaikh M.A."/>
            <person name="Suttiyut T."/>
            <person name="Ogas R."/>
            <person name="Tomko P."/>
            <person name="Gavelis G."/>
            <person name="Widhalm J.R."/>
            <person name="Wisecaver J.H."/>
        </authorList>
    </citation>
    <scope>NUCLEOTIDE SEQUENCE</scope>
    <source>
        <strain evidence="2">ECLA1</strain>
    </source>
</reference>
<feature type="transmembrane region" description="Helical" evidence="1">
    <location>
        <begin position="85"/>
        <end position="106"/>
    </location>
</feature>
<comment type="caution">
    <text evidence="2">The sequence shown here is derived from an EMBL/GenBank/DDBJ whole genome shotgun (WGS) entry which is preliminary data.</text>
</comment>
<organism evidence="2 3">
    <name type="scientific">Elysia crispata</name>
    <name type="common">lettuce slug</name>
    <dbReference type="NCBI Taxonomy" id="231223"/>
    <lineage>
        <taxon>Eukaryota</taxon>
        <taxon>Metazoa</taxon>
        <taxon>Spiralia</taxon>
        <taxon>Lophotrochozoa</taxon>
        <taxon>Mollusca</taxon>
        <taxon>Gastropoda</taxon>
        <taxon>Heterobranchia</taxon>
        <taxon>Euthyneura</taxon>
        <taxon>Panpulmonata</taxon>
        <taxon>Sacoglossa</taxon>
        <taxon>Placobranchoidea</taxon>
        <taxon>Plakobranchidae</taxon>
        <taxon>Elysia</taxon>
    </lineage>
</organism>
<evidence type="ECO:0000313" key="3">
    <source>
        <dbReference type="Proteomes" id="UP001283361"/>
    </source>
</evidence>